<evidence type="ECO:0000256" key="1">
    <source>
        <dbReference type="ARBA" id="ARBA00022441"/>
    </source>
</evidence>
<sequence length="942" mass="106881">MKMIHSVFKKIGIMKQSFHLQYILLVIIGFVLLQSCEDNWKWETVTAKGTPTARHEAGLVAFKDKILLIGGRRINPTDEFDTKTNTWTAKSPTPIELHHFQPVVVGDAVYLIGAMTGKWPNEKPLDKVIIYYPDEDRYEYSHTIPKDRRRGGAGAVYYNNKIYLVGGITNGHVDGYKPWFDVYDPKTGEWFVLPDAPDARDHFQAAVANNKLYAFAGRRTSKKTDQDMALTSSHGNVYNFESNKWEAVTENLRITTERAGNSAFAWNNEIVIGGGESLAHEIAHSEVEAYNSKTRTWRNWPSLNQGRHGSGFAIVGEYVYTASGSGNRGGGPELTTIERLKLPTDLGDKSDEFVDLTPVYKQWHTVTLSFEGPQTSEKAADNPFLNYRLDVVFKHAETQDTIRGFYAADGNASETGADKGNIWKVRFSPSLKGDWSYSADLYHKDSIALKGNLKQAESIAISNKEGRFSVIESDKDGLDFRANGILEASKGYFRFRDSKKYWMKGGANSPENLLAYIDFDDTYRLKTSNKDGEASTTEEIHAYPNHLKDWKEGDPTWKNEKGKSLIGALNYLASKGMNAVYFLTMNILGDGKDVWPYTDSETFDRFDVSKLAQWEIVFKHMQSKGIMLHVVLQETENETMLDGGDTGPLRQLYYRELIARYGHHLGLIWNLGEENGSAPWSLIAQNDRQRKDMAKFLKETDPYKHPVLLHTHSEDPHRSVILDSILGFKYLDGLSLQQSEREHAGEIVETWKSKAKAVNQDWLITMDEIGLWHTAALPDDKDPNHNTLRRYALWGTLLSGGAGVEWYFGAKHPHNDLTSEDWRQRDRLWELTNYATGFFQDHLPYWEMEPEHKLINSKDAYCFRKKGDIYAIYIAAPGRHTINLKETEGMFTLQWFDPLQGGELQNGTVEKVIGGGITALGGPKSKNKQDWVCLIKKINDKK</sequence>
<evidence type="ECO:0000259" key="3">
    <source>
        <dbReference type="Pfam" id="PF12904"/>
    </source>
</evidence>
<keyword evidence="1" id="KW-0880">Kelch repeat</keyword>
<evidence type="ECO:0000259" key="5">
    <source>
        <dbReference type="Pfam" id="PF24981"/>
    </source>
</evidence>
<keyword evidence="2" id="KW-0677">Repeat</keyword>
<organism evidence="6 7">
    <name type="scientific">Flavivirga eckloniae</name>
    <dbReference type="NCBI Taxonomy" id="1803846"/>
    <lineage>
        <taxon>Bacteria</taxon>
        <taxon>Pseudomonadati</taxon>
        <taxon>Bacteroidota</taxon>
        <taxon>Flavobacteriia</taxon>
        <taxon>Flavobacteriales</taxon>
        <taxon>Flavobacteriaceae</taxon>
        <taxon>Flavivirga</taxon>
    </lineage>
</organism>
<dbReference type="Pfam" id="PF16586">
    <property type="entry name" value="DUF5060"/>
    <property type="match status" value="1"/>
</dbReference>
<dbReference type="Gene3D" id="2.60.40.10">
    <property type="entry name" value="Immunoglobulins"/>
    <property type="match status" value="1"/>
</dbReference>
<dbReference type="Gene3D" id="3.20.20.80">
    <property type="entry name" value="Glycosidases"/>
    <property type="match status" value="1"/>
</dbReference>
<feature type="domain" description="DUF5060" evidence="4">
    <location>
        <begin position="361"/>
        <end position="439"/>
    </location>
</feature>
<feature type="domain" description="Putative collagen-binding" evidence="3">
    <location>
        <begin position="858"/>
        <end position="935"/>
    </location>
</feature>
<dbReference type="InterPro" id="IPR032260">
    <property type="entry name" value="DUF5060"/>
</dbReference>
<evidence type="ECO:0000313" key="6">
    <source>
        <dbReference type="EMBL" id="AUP79706.1"/>
    </source>
</evidence>
<dbReference type="InterPro" id="IPR015915">
    <property type="entry name" value="Kelch-typ_b-propeller"/>
</dbReference>
<dbReference type="Gene3D" id="2.120.10.80">
    <property type="entry name" value="Kelch-type beta propeller"/>
    <property type="match status" value="2"/>
</dbReference>
<dbReference type="InterPro" id="IPR006652">
    <property type="entry name" value="Kelch_1"/>
</dbReference>
<dbReference type="PANTHER" id="PTHR24412">
    <property type="entry name" value="KELCH PROTEIN"/>
    <property type="match status" value="1"/>
</dbReference>
<reference evidence="6 7" key="1">
    <citation type="submission" date="2018-01" db="EMBL/GenBank/DDBJ databases">
        <title>Complete genome sequence of Flavivirga eckloniae ECD14 isolated from seaweed Ecklonia cava.</title>
        <authorList>
            <person name="Lee J.H."/>
            <person name="Baik K.S."/>
            <person name="Seong C.N."/>
        </authorList>
    </citation>
    <scope>NUCLEOTIDE SEQUENCE [LARGE SCALE GENOMIC DNA]</scope>
    <source>
        <strain evidence="6 7">ECD14</strain>
    </source>
</reference>
<dbReference type="KEGG" id="fek:C1H87_13710"/>
<evidence type="ECO:0000259" key="4">
    <source>
        <dbReference type="Pfam" id="PF16586"/>
    </source>
</evidence>
<dbReference type="InterPro" id="IPR056737">
    <property type="entry name" value="Beta-prop_ATRN-MKLN-like"/>
</dbReference>
<evidence type="ECO:0000313" key="7">
    <source>
        <dbReference type="Proteomes" id="UP000235826"/>
    </source>
</evidence>
<dbReference type="Pfam" id="PF24981">
    <property type="entry name" value="Beta-prop_ATRN-LZTR1"/>
    <property type="match status" value="1"/>
</dbReference>
<keyword evidence="7" id="KW-1185">Reference proteome</keyword>
<protein>
    <recommendedName>
        <fullName evidence="8">DUF5060 domain-containing protein</fullName>
    </recommendedName>
</protein>
<dbReference type="Proteomes" id="UP000235826">
    <property type="component" value="Chromosome"/>
</dbReference>
<dbReference type="InterPro" id="IPR024749">
    <property type="entry name" value="Collagen-bd_put"/>
</dbReference>
<gene>
    <name evidence="6" type="ORF">C1H87_13710</name>
</gene>
<dbReference type="AlphaFoldDB" id="A0A2K9PRN3"/>
<dbReference type="SMART" id="SM00612">
    <property type="entry name" value="Kelch"/>
    <property type="match status" value="3"/>
</dbReference>
<accession>A0A2K9PRN3</accession>
<proteinExistence type="predicted"/>
<feature type="domain" description="Attractin/MKLN-like beta-propeller" evidence="5">
    <location>
        <begin position="39"/>
        <end position="275"/>
    </location>
</feature>
<dbReference type="Pfam" id="PF12904">
    <property type="entry name" value="Collagen_bind_2"/>
    <property type="match status" value="1"/>
</dbReference>
<evidence type="ECO:0008006" key="8">
    <source>
        <dbReference type="Google" id="ProtNLM"/>
    </source>
</evidence>
<evidence type="ECO:0000256" key="2">
    <source>
        <dbReference type="ARBA" id="ARBA00022737"/>
    </source>
</evidence>
<dbReference type="InterPro" id="IPR013783">
    <property type="entry name" value="Ig-like_fold"/>
</dbReference>
<dbReference type="PANTHER" id="PTHR24412:SF489">
    <property type="entry name" value="RING FINGER DOMAIN AND KELCH REPEAT-CONTAINING PROTEIN DDB_G0271372"/>
    <property type="match status" value="1"/>
</dbReference>
<dbReference type="EMBL" id="CP025791">
    <property type="protein sequence ID" value="AUP79706.1"/>
    <property type="molecule type" value="Genomic_DNA"/>
</dbReference>
<dbReference type="SUPFAM" id="SSF117281">
    <property type="entry name" value="Kelch motif"/>
    <property type="match status" value="1"/>
</dbReference>
<name>A0A2K9PRN3_9FLAO</name>